<reference evidence="1 2" key="1">
    <citation type="journal article" date="2018" name="Front. Plant Sci.">
        <title>Red Clover (Trifolium pratense) and Zigzag Clover (T. medium) - A Picture of Genomic Similarities and Differences.</title>
        <authorList>
            <person name="Dluhosova J."/>
            <person name="Istvanek J."/>
            <person name="Nedelnik J."/>
            <person name="Repkova J."/>
        </authorList>
    </citation>
    <scope>NUCLEOTIDE SEQUENCE [LARGE SCALE GENOMIC DNA]</scope>
    <source>
        <strain evidence="2">cv. 10/8</strain>
        <tissue evidence="1">Leaf</tissue>
    </source>
</reference>
<evidence type="ECO:0000313" key="2">
    <source>
        <dbReference type="Proteomes" id="UP000265520"/>
    </source>
</evidence>
<dbReference type="Proteomes" id="UP000265520">
    <property type="component" value="Unassembled WGS sequence"/>
</dbReference>
<name>A0A392SLW3_9FABA</name>
<comment type="caution">
    <text evidence="1">The sequence shown here is derived from an EMBL/GenBank/DDBJ whole genome shotgun (WGS) entry which is preliminary data.</text>
</comment>
<organism evidence="1 2">
    <name type="scientific">Trifolium medium</name>
    <dbReference type="NCBI Taxonomy" id="97028"/>
    <lineage>
        <taxon>Eukaryota</taxon>
        <taxon>Viridiplantae</taxon>
        <taxon>Streptophyta</taxon>
        <taxon>Embryophyta</taxon>
        <taxon>Tracheophyta</taxon>
        <taxon>Spermatophyta</taxon>
        <taxon>Magnoliopsida</taxon>
        <taxon>eudicotyledons</taxon>
        <taxon>Gunneridae</taxon>
        <taxon>Pentapetalae</taxon>
        <taxon>rosids</taxon>
        <taxon>fabids</taxon>
        <taxon>Fabales</taxon>
        <taxon>Fabaceae</taxon>
        <taxon>Papilionoideae</taxon>
        <taxon>50 kb inversion clade</taxon>
        <taxon>NPAAA clade</taxon>
        <taxon>Hologalegina</taxon>
        <taxon>IRL clade</taxon>
        <taxon>Trifolieae</taxon>
        <taxon>Trifolium</taxon>
    </lineage>
</organism>
<protein>
    <submittedName>
        <fullName evidence="1">Uncharacterized protein</fullName>
    </submittedName>
</protein>
<accession>A0A392SLW3</accession>
<proteinExistence type="predicted"/>
<sequence length="59" mass="6881">MGCISRVHDEEASLEGFADEDSFERLLSFFRGFRFTFLLRIFRGDLLGFGEIREQTDVT</sequence>
<dbReference type="AlphaFoldDB" id="A0A392SLW3"/>
<keyword evidence="2" id="KW-1185">Reference proteome</keyword>
<dbReference type="EMBL" id="LXQA010407965">
    <property type="protein sequence ID" value="MCI49871.1"/>
    <property type="molecule type" value="Genomic_DNA"/>
</dbReference>
<evidence type="ECO:0000313" key="1">
    <source>
        <dbReference type="EMBL" id="MCI49871.1"/>
    </source>
</evidence>